<dbReference type="EMBL" id="OX596087">
    <property type="protein sequence ID" value="CAN0427928.1"/>
    <property type="molecule type" value="Genomic_DNA"/>
</dbReference>
<evidence type="ECO:0000313" key="2">
    <source>
        <dbReference type="Proteomes" id="UP001162501"/>
    </source>
</evidence>
<dbReference type="Proteomes" id="UP001162501">
    <property type="component" value="Chromosome 3"/>
</dbReference>
<protein>
    <submittedName>
        <fullName evidence="1">Uncharacterized protein</fullName>
    </submittedName>
</protein>
<gene>
    <name evidence="1" type="ORF">MRATA1EN22A_LOCUS18548</name>
</gene>
<sequence length="70" mass="7420">MQLMMLSVRLSFRLPNSPEKTSEDCSQVAMRSVRAGPPSGPLSSECDGVRSPSGGNSRHCTASVPWTPAS</sequence>
<proteinExistence type="predicted"/>
<reference evidence="1" key="2">
    <citation type="submission" date="2025-03" db="EMBL/GenBank/DDBJ databases">
        <authorList>
            <consortium name="ELIXIR-Norway"/>
            <consortium name="Elixir Norway"/>
        </authorList>
    </citation>
    <scope>NUCLEOTIDE SEQUENCE</scope>
</reference>
<reference evidence="1" key="1">
    <citation type="submission" date="2023-05" db="EMBL/GenBank/DDBJ databases">
        <authorList>
            <consortium name="ELIXIR-Norway"/>
        </authorList>
    </citation>
    <scope>NUCLEOTIDE SEQUENCE</scope>
</reference>
<evidence type="ECO:0000313" key="1">
    <source>
        <dbReference type="EMBL" id="CAN0427928.1"/>
    </source>
</evidence>
<name>A0AC59ZHY7_RANTA</name>
<accession>A0AC59ZHY7</accession>
<organism evidence="1 2">
    <name type="scientific">Rangifer tarandus platyrhynchus</name>
    <name type="common">Svalbard reindeer</name>
    <dbReference type="NCBI Taxonomy" id="3082113"/>
    <lineage>
        <taxon>Eukaryota</taxon>
        <taxon>Metazoa</taxon>
        <taxon>Chordata</taxon>
        <taxon>Craniata</taxon>
        <taxon>Vertebrata</taxon>
        <taxon>Euteleostomi</taxon>
        <taxon>Mammalia</taxon>
        <taxon>Eutheria</taxon>
        <taxon>Laurasiatheria</taxon>
        <taxon>Artiodactyla</taxon>
        <taxon>Ruminantia</taxon>
        <taxon>Pecora</taxon>
        <taxon>Cervidae</taxon>
        <taxon>Odocoileinae</taxon>
        <taxon>Rangifer</taxon>
    </lineage>
</organism>